<sequence length="182" mass="20196">MATQQGYTTDQGRSHQERQQASRHNRAEHNAQPANGQEDEGSQCDIHDEDAEGLVRGPLMRPIVAQPLFYIPPTNAAVYHYVVPRYDPYVPVVQDHGGLAAPEYIQLVQSSTPWNLYGYQSFFARRLPTRLVALCPHFVSAVYGSLVPDVTIHTGKADISLLLARPVVLALSSMRCPSCRQA</sequence>
<accession>A0A9J6EXX0</accession>
<keyword evidence="3" id="KW-1185">Reference proteome</keyword>
<reference evidence="2" key="2">
    <citation type="submission" date="2021-09" db="EMBL/GenBank/DDBJ databases">
        <authorList>
            <person name="Jia N."/>
            <person name="Wang J."/>
            <person name="Shi W."/>
            <person name="Du L."/>
            <person name="Sun Y."/>
            <person name="Zhan W."/>
            <person name="Jiang J."/>
            <person name="Wang Q."/>
            <person name="Zhang B."/>
            <person name="Ji P."/>
            <person name="Sakyi L.B."/>
            <person name="Cui X."/>
            <person name="Yuan T."/>
            <person name="Jiang B."/>
            <person name="Yang W."/>
            <person name="Lam T.T.-Y."/>
            <person name="Chang Q."/>
            <person name="Ding S."/>
            <person name="Wang X."/>
            <person name="Zhu J."/>
            <person name="Ruan X."/>
            <person name="Zhao L."/>
            <person name="Wei J."/>
            <person name="Que T."/>
            <person name="Du C."/>
            <person name="Cheng J."/>
            <person name="Dai P."/>
            <person name="Han X."/>
            <person name="Huang E."/>
            <person name="Gao Y."/>
            <person name="Liu J."/>
            <person name="Shao H."/>
            <person name="Ye R."/>
            <person name="Li L."/>
            <person name="Wei W."/>
            <person name="Wang X."/>
            <person name="Wang C."/>
            <person name="Huo Q."/>
            <person name="Li W."/>
            <person name="Guo W."/>
            <person name="Chen H."/>
            <person name="Chen S."/>
            <person name="Zhou L."/>
            <person name="Zhou L."/>
            <person name="Ni X."/>
            <person name="Tian J."/>
            <person name="Zhou Y."/>
            <person name="Sheng Y."/>
            <person name="Liu T."/>
            <person name="Pan Y."/>
            <person name="Xia L."/>
            <person name="Li J."/>
            <person name="Zhao F."/>
            <person name="Cao W."/>
        </authorList>
    </citation>
    <scope>NUCLEOTIDE SEQUENCE</scope>
    <source>
        <strain evidence="2">Rmic-2018</strain>
        <tissue evidence="2">Larvae</tissue>
    </source>
</reference>
<feature type="compositionally biased region" description="Basic and acidic residues" evidence="1">
    <location>
        <begin position="12"/>
        <end position="29"/>
    </location>
</feature>
<evidence type="ECO:0000256" key="1">
    <source>
        <dbReference type="SAM" id="MobiDB-lite"/>
    </source>
</evidence>
<organism evidence="2 3">
    <name type="scientific">Rhipicephalus microplus</name>
    <name type="common">Cattle tick</name>
    <name type="synonym">Boophilus microplus</name>
    <dbReference type="NCBI Taxonomy" id="6941"/>
    <lineage>
        <taxon>Eukaryota</taxon>
        <taxon>Metazoa</taxon>
        <taxon>Ecdysozoa</taxon>
        <taxon>Arthropoda</taxon>
        <taxon>Chelicerata</taxon>
        <taxon>Arachnida</taxon>
        <taxon>Acari</taxon>
        <taxon>Parasitiformes</taxon>
        <taxon>Ixodida</taxon>
        <taxon>Ixodoidea</taxon>
        <taxon>Ixodidae</taxon>
        <taxon>Rhipicephalinae</taxon>
        <taxon>Rhipicephalus</taxon>
        <taxon>Boophilus</taxon>
    </lineage>
</organism>
<feature type="compositionally biased region" description="Polar residues" evidence="1">
    <location>
        <begin position="1"/>
        <end position="11"/>
    </location>
</feature>
<feature type="region of interest" description="Disordered" evidence="1">
    <location>
        <begin position="1"/>
        <end position="44"/>
    </location>
</feature>
<reference evidence="2" key="1">
    <citation type="journal article" date="2020" name="Cell">
        <title>Large-Scale Comparative Analyses of Tick Genomes Elucidate Their Genetic Diversity and Vector Capacities.</title>
        <authorList>
            <consortium name="Tick Genome and Microbiome Consortium (TIGMIC)"/>
            <person name="Jia N."/>
            <person name="Wang J."/>
            <person name="Shi W."/>
            <person name="Du L."/>
            <person name="Sun Y."/>
            <person name="Zhan W."/>
            <person name="Jiang J.F."/>
            <person name="Wang Q."/>
            <person name="Zhang B."/>
            <person name="Ji P."/>
            <person name="Bell-Sakyi L."/>
            <person name="Cui X.M."/>
            <person name="Yuan T.T."/>
            <person name="Jiang B.G."/>
            <person name="Yang W.F."/>
            <person name="Lam T.T."/>
            <person name="Chang Q.C."/>
            <person name="Ding S.J."/>
            <person name="Wang X.J."/>
            <person name="Zhu J.G."/>
            <person name="Ruan X.D."/>
            <person name="Zhao L."/>
            <person name="Wei J.T."/>
            <person name="Ye R.Z."/>
            <person name="Que T.C."/>
            <person name="Du C.H."/>
            <person name="Zhou Y.H."/>
            <person name="Cheng J.X."/>
            <person name="Dai P.F."/>
            <person name="Guo W.B."/>
            <person name="Han X.H."/>
            <person name="Huang E.J."/>
            <person name="Li L.F."/>
            <person name="Wei W."/>
            <person name="Gao Y.C."/>
            <person name="Liu J.Z."/>
            <person name="Shao H.Z."/>
            <person name="Wang X."/>
            <person name="Wang C.C."/>
            <person name="Yang T.C."/>
            <person name="Huo Q.B."/>
            <person name="Li W."/>
            <person name="Chen H.Y."/>
            <person name="Chen S.E."/>
            <person name="Zhou L.G."/>
            <person name="Ni X.B."/>
            <person name="Tian J.H."/>
            <person name="Sheng Y."/>
            <person name="Liu T."/>
            <person name="Pan Y.S."/>
            <person name="Xia L.Y."/>
            <person name="Li J."/>
            <person name="Zhao F."/>
            <person name="Cao W.C."/>
        </authorList>
    </citation>
    <scope>NUCLEOTIDE SEQUENCE</scope>
    <source>
        <strain evidence="2">Rmic-2018</strain>
    </source>
</reference>
<gene>
    <name evidence="2" type="ORF">HPB51_005513</name>
</gene>
<name>A0A9J6EXX0_RHIMP</name>
<dbReference type="EMBL" id="JABSTU010000001">
    <property type="protein sequence ID" value="KAH8039267.1"/>
    <property type="molecule type" value="Genomic_DNA"/>
</dbReference>
<proteinExistence type="predicted"/>
<evidence type="ECO:0000313" key="3">
    <source>
        <dbReference type="Proteomes" id="UP000821866"/>
    </source>
</evidence>
<dbReference type="Proteomes" id="UP000821866">
    <property type="component" value="Chromosome 1"/>
</dbReference>
<dbReference type="AlphaFoldDB" id="A0A9J6EXX0"/>
<comment type="caution">
    <text evidence="2">The sequence shown here is derived from an EMBL/GenBank/DDBJ whole genome shotgun (WGS) entry which is preliminary data.</text>
</comment>
<protein>
    <submittedName>
        <fullName evidence="2">Uncharacterized protein</fullName>
    </submittedName>
</protein>
<evidence type="ECO:0000313" key="2">
    <source>
        <dbReference type="EMBL" id="KAH8039267.1"/>
    </source>
</evidence>